<dbReference type="SUPFAM" id="SSF103473">
    <property type="entry name" value="MFS general substrate transporter"/>
    <property type="match status" value="1"/>
</dbReference>
<comment type="subcellular location">
    <subcellularLocation>
        <location evidence="1">Membrane</location>
        <topology evidence="1">Multi-pass membrane protein</topology>
    </subcellularLocation>
</comment>
<feature type="transmembrane region" description="Helical" evidence="5">
    <location>
        <begin position="121"/>
        <end position="140"/>
    </location>
</feature>
<dbReference type="PANTHER" id="PTHR23502:SF34">
    <property type="entry name" value="PROTEIN HOL1"/>
    <property type="match status" value="1"/>
</dbReference>
<keyword evidence="2 5" id="KW-0812">Transmembrane</keyword>
<feature type="transmembrane region" description="Helical" evidence="5">
    <location>
        <begin position="328"/>
        <end position="351"/>
    </location>
</feature>
<dbReference type="GO" id="GO:0000324">
    <property type="term" value="C:fungal-type vacuole"/>
    <property type="evidence" value="ECO:0007669"/>
    <property type="project" value="TreeGrafter"/>
</dbReference>
<gene>
    <name evidence="6" type="ORF">KQ657_003730</name>
</gene>
<feature type="transmembrane region" description="Helical" evidence="5">
    <location>
        <begin position="479"/>
        <end position="498"/>
    </location>
</feature>
<evidence type="ECO:0000256" key="1">
    <source>
        <dbReference type="ARBA" id="ARBA00004141"/>
    </source>
</evidence>
<keyword evidence="7" id="KW-1185">Reference proteome</keyword>
<comment type="caution">
    <text evidence="6">The sequence shown here is derived from an EMBL/GenBank/DDBJ whole genome shotgun (WGS) entry which is preliminary data.</text>
</comment>
<accession>A0A9P7VD99</accession>
<evidence type="ECO:0000256" key="2">
    <source>
        <dbReference type="ARBA" id="ARBA00022692"/>
    </source>
</evidence>
<feature type="transmembrane region" description="Helical" evidence="5">
    <location>
        <begin position="146"/>
        <end position="168"/>
    </location>
</feature>
<dbReference type="Pfam" id="PF07690">
    <property type="entry name" value="MFS_1"/>
    <property type="match status" value="1"/>
</dbReference>
<evidence type="ECO:0000313" key="6">
    <source>
        <dbReference type="EMBL" id="KAG7195204.1"/>
    </source>
</evidence>
<dbReference type="InterPro" id="IPR036259">
    <property type="entry name" value="MFS_trans_sf"/>
</dbReference>
<feature type="transmembrane region" description="Helical" evidence="5">
    <location>
        <begin position="180"/>
        <end position="204"/>
    </location>
</feature>
<reference evidence="6" key="1">
    <citation type="submission" date="2021-03" db="EMBL/GenBank/DDBJ databases">
        <authorList>
            <person name="Palmer J.M."/>
        </authorList>
    </citation>
    <scope>NUCLEOTIDE SEQUENCE</scope>
    <source>
        <strain evidence="6">ARV_011</strain>
    </source>
</reference>
<dbReference type="Gene3D" id="1.20.1250.20">
    <property type="entry name" value="MFS general substrate transporter like domains"/>
    <property type="match status" value="1"/>
</dbReference>
<dbReference type="EMBL" id="JAHMUF010000004">
    <property type="protein sequence ID" value="KAG7195204.1"/>
    <property type="molecule type" value="Genomic_DNA"/>
</dbReference>
<evidence type="ECO:0008006" key="8">
    <source>
        <dbReference type="Google" id="ProtNLM"/>
    </source>
</evidence>
<name>A0A9P7VD99_9ASCO</name>
<dbReference type="GO" id="GO:0005886">
    <property type="term" value="C:plasma membrane"/>
    <property type="evidence" value="ECO:0007669"/>
    <property type="project" value="TreeGrafter"/>
</dbReference>
<evidence type="ECO:0000256" key="4">
    <source>
        <dbReference type="ARBA" id="ARBA00023136"/>
    </source>
</evidence>
<feature type="transmembrane region" description="Helical" evidence="5">
    <location>
        <begin position="442"/>
        <end position="467"/>
    </location>
</feature>
<feature type="transmembrane region" description="Helical" evidence="5">
    <location>
        <begin position="413"/>
        <end position="436"/>
    </location>
</feature>
<feature type="transmembrane region" description="Helical" evidence="5">
    <location>
        <begin position="510"/>
        <end position="529"/>
    </location>
</feature>
<evidence type="ECO:0000256" key="5">
    <source>
        <dbReference type="SAM" id="Phobius"/>
    </source>
</evidence>
<keyword evidence="4 5" id="KW-0472">Membrane</keyword>
<organism evidence="6 7">
    <name type="scientific">Scheffersomyces spartinae</name>
    <dbReference type="NCBI Taxonomy" id="45513"/>
    <lineage>
        <taxon>Eukaryota</taxon>
        <taxon>Fungi</taxon>
        <taxon>Dikarya</taxon>
        <taxon>Ascomycota</taxon>
        <taxon>Saccharomycotina</taxon>
        <taxon>Pichiomycetes</taxon>
        <taxon>Debaryomycetaceae</taxon>
        <taxon>Scheffersomyces</taxon>
    </lineage>
</organism>
<protein>
    <recommendedName>
        <fullName evidence="8">Major facilitator superfamily (MFS) profile domain-containing protein</fullName>
    </recommendedName>
</protein>
<feature type="transmembrane region" description="Helical" evidence="5">
    <location>
        <begin position="371"/>
        <end position="392"/>
    </location>
</feature>
<dbReference type="GeneID" id="66117104"/>
<feature type="transmembrane region" description="Helical" evidence="5">
    <location>
        <begin position="57"/>
        <end position="83"/>
    </location>
</feature>
<dbReference type="InterPro" id="IPR011701">
    <property type="entry name" value="MFS"/>
</dbReference>
<evidence type="ECO:0000313" key="7">
    <source>
        <dbReference type="Proteomes" id="UP000790833"/>
    </source>
</evidence>
<dbReference type="GO" id="GO:0022857">
    <property type="term" value="F:transmembrane transporter activity"/>
    <property type="evidence" value="ECO:0007669"/>
    <property type="project" value="InterPro"/>
</dbReference>
<feature type="transmembrane region" description="Helical" evidence="5">
    <location>
        <begin position="210"/>
        <end position="229"/>
    </location>
</feature>
<feature type="transmembrane region" description="Helical" evidence="5">
    <location>
        <begin position="95"/>
        <end position="114"/>
    </location>
</feature>
<dbReference type="AlphaFoldDB" id="A0A9P7VD99"/>
<dbReference type="Proteomes" id="UP000790833">
    <property type="component" value="Unassembled WGS sequence"/>
</dbReference>
<sequence>MTEADIVPGTIHLVDMEGFLHVKKEAGSKHNIILVPQPTSDPNDPLRWSKTKKNLQFLLVWFWAFMLAVAVAFFGSLYGVWIAEEGYTITQLNNMVGFIFAFLGIGVLTLQPTALKMGRRFVYLMCSIIALVGLAVGGNAKSKGYLYAFGILCGYAAAPVDSLVEISVTDTFFKHETATYLGYVLLALYAGSFLGPTAAGFIVQKHSWKWTFWTQIIIIGVTFIVQIFCMRETMFSRLRFTTTDDKLEAEIISQIQSHASGELPEESEKHNNIDVAIESDVGSSSQDIENMGDVDPTIAPRSYMQKLKPYELTYNDERSWLAIFIRPFSCYFPGIMYGAFVYGSQMAWLSLLNTTQATLFGAPPYNFAPDMVGTTGVAAFVGSAFGMLYGGKLSDYLIIRLSERNNGVFEPEFRLWAMIIPTLFNAAGILAYGLGINNGVHWAVPVILGKGMLGFAMSATGSITLTYAIDCYPKMASDAFVLMLFIRNCIGCAFTFGFEHWLEACGLSQLSWLLFMISIIINGSFVFFLKWGKSFRRFTASRYLRLAETGGSAH</sequence>
<proteinExistence type="predicted"/>
<evidence type="ECO:0000256" key="3">
    <source>
        <dbReference type="ARBA" id="ARBA00022989"/>
    </source>
</evidence>
<dbReference type="PANTHER" id="PTHR23502">
    <property type="entry name" value="MAJOR FACILITATOR SUPERFAMILY"/>
    <property type="match status" value="1"/>
</dbReference>
<keyword evidence="3 5" id="KW-1133">Transmembrane helix</keyword>
<dbReference type="RefSeq" id="XP_043050751.1">
    <property type="nucleotide sequence ID" value="XM_043194427.1"/>
</dbReference>
<dbReference type="OrthoDB" id="5215911at2759"/>